<evidence type="ECO:0008006" key="6">
    <source>
        <dbReference type="Google" id="ProtNLM"/>
    </source>
</evidence>
<keyword evidence="1" id="KW-0472">Membrane</keyword>
<gene>
    <name evidence="2" type="ORF">JCM17844_18900</name>
    <name evidence="3" type="ORF">JCM17845_12130</name>
</gene>
<sequence>MKMASIILGILGALAVGFLGMKWMSDFGSLNEMERFAAQAQLAAQGGSLDKMITASFIMIAGFFVGLAGAFMSLKERYALAGGLMLGAGILPPLFAPQTFIFTALLIAAGVVAFIAHSKRNAAHA</sequence>
<evidence type="ECO:0000313" key="4">
    <source>
        <dbReference type="Proteomes" id="UP000322084"/>
    </source>
</evidence>
<dbReference type="Proteomes" id="UP000322084">
    <property type="component" value="Unassembled WGS sequence"/>
</dbReference>
<feature type="transmembrane region" description="Helical" evidence="1">
    <location>
        <begin position="52"/>
        <end position="71"/>
    </location>
</feature>
<comment type="caution">
    <text evidence="3">The sequence shown here is derived from an EMBL/GenBank/DDBJ whole genome shotgun (WGS) entry which is preliminary data.</text>
</comment>
<organism evidence="3 5">
    <name type="scientific">Iodidimonas gelatinilytica</name>
    <dbReference type="NCBI Taxonomy" id="1236966"/>
    <lineage>
        <taxon>Bacteria</taxon>
        <taxon>Pseudomonadati</taxon>
        <taxon>Pseudomonadota</taxon>
        <taxon>Alphaproteobacteria</taxon>
        <taxon>Iodidimonadales</taxon>
        <taxon>Iodidimonadaceae</taxon>
        <taxon>Iodidimonas</taxon>
    </lineage>
</organism>
<dbReference type="AlphaFoldDB" id="A0A5A7MZS1"/>
<evidence type="ECO:0000256" key="1">
    <source>
        <dbReference type="SAM" id="Phobius"/>
    </source>
</evidence>
<dbReference type="EMBL" id="BKCM01000005">
    <property type="protein sequence ID" value="GER00590.1"/>
    <property type="molecule type" value="Genomic_DNA"/>
</dbReference>
<evidence type="ECO:0000313" key="5">
    <source>
        <dbReference type="Proteomes" id="UP000325187"/>
    </source>
</evidence>
<feature type="transmembrane region" description="Helical" evidence="1">
    <location>
        <begin position="101"/>
        <end position="118"/>
    </location>
</feature>
<dbReference type="Proteomes" id="UP000325187">
    <property type="component" value="Unassembled WGS sequence"/>
</dbReference>
<keyword evidence="1" id="KW-1133">Transmembrane helix</keyword>
<evidence type="ECO:0000313" key="2">
    <source>
        <dbReference type="EMBL" id="GEQ98253.1"/>
    </source>
</evidence>
<accession>A0A5A7MZS1</accession>
<dbReference type="RefSeq" id="WP_150000585.1">
    <property type="nucleotide sequence ID" value="NZ_BKCL01000005.1"/>
</dbReference>
<keyword evidence="1" id="KW-0812">Transmembrane</keyword>
<proteinExistence type="predicted"/>
<evidence type="ECO:0000313" key="3">
    <source>
        <dbReference type="EMBL" id="GER00590.1"/>
    </source>
</evidence>
<keyword evidence="5" id="KW-1185">Reference proteome</keyword>
<feature type="transmembrane region" description="Helical" evidence="1">
    <location>
        <begin position="78"/>
        <end position="95"/>
    </location>
</feature>
<reference evidence="4 5" key="1">
    <citation type="submission" date="2019-09" db="EMBL/GenBank/DDBJ databases">
        <title>NBRP : Genome information of microbial organism related human and environment.</title>
        <authorList>
            <person name="Hattori M."/>
            <person name="Oshima K."/>
            <person name="Inaba H."/>
            <person name="Suda W."/>
            <person name="Sakamoto M."/>
            <person name="Iino T."/>
            <person name="Kitahara M."/>
            <person name="Oshida Y."/>
            <person name="Iida T."/>
            <person name="Kudo T."/>
            <person name="Itoh T."/>
            <person name="Ohkuma M."/>
        </authorList>
    </citation>
    <scope>NUCLEOTIDE SEQUENCE [LARGE SCALE GENOMIC DNA]</scope>
    <source>
        <strain evidence="2 4">Hi-2</strain>
        <strain evidence="3 5">Mie-1</strain>
    </source>
</reference>
<dbReference type="EMBL" id="BKCL01000005">
    <property type="protein sequence ID" value="GEQ98253.1"/>
    <property type="molecule type" value="Genomic_DNA"/>
</dbReference>
<protein>
    <recommendedName>
        <fullName evidence="6">DUF4064 domain-containing protein</fullName>
    </recommendedName>
</protein>
<accession>A0A5A7MSP6</accession>
<name>A0A5A7MZS1_9PROT</name>